<accession>A0A8T2NZR4</accession>
<evidence type="ECO:0000313" key="3">
    <source>
        <dbReference type="Proteomes" id="UP000824540"/>
    </source>
</evidence>
<dbReference type="AlphaFoldDB" id="A0A8T2NZR4"/>
<proteinExistence type="predicted"/>
<dbReference type="EMBL" id="JAFBMS010000032">
    <property type="protein sequence ID" value="KAG9341857.1"/>
    <property type="molecule type" value="Genomic_DNA"/>
</dbReference>
<protein>
    <submittedName>
        <fullName evidence="2">Uncharacterized protein</fullName>
    </submittedName>
</protein>
<organism evidence="2 3">
    <name type="scientific">Albula glossodonta</name>
    <name type="common">roundjaw bonefish</name>
    <dbReference type="NCBI Taxonomy" id="121402"/>
    <lineage>
        <taxon>Eukaryota</taxon>
        <taxon>Metazoa</taxon>
        <taxon>Chordata</taxon>
        <taxon>Craniata</taxon>
        <taxon>Vertebrata</taxon>
        <taxon>Euteleostomi</taxon>
        <taxon>Actinopterygii</taxon>
        <taxon>Neopterygii</taxon>
        <taxon>Teleostei</taxon>
        <taxon>Albuliformes</taxon>
        <taxon>Albulidae</taxon>
        <taxon>Albula</taxon>
    </lineage>
</organism>
<evidence type="ECO:0000313" key="2">
    <source>
        <dbReference type="EMBL" id="KAG9341857.1"/>
    </source>
</evidence>
<gene>
    <name evidence="2" type="ORF">JZ751_018581</name>
</gene>
<dbReference type="Proteomes" id="UP000824540">
    <property type="component" value="Unassembled WGS sequence"/>
</dbReference>
<comment type="caution">
    <text evidence="2">The sequence shown here is derived from an EMBL/GenBank/DDBJ whole genome shotgun (WGS) entry which is preliminary data.</text>
</comment>
<keyword evidence="3" id="KW-1185">Reference proteome</keyword>
<evidence type="ECO:0000256" key="1">
    <source>
        <dbReference type="SAM" id="MobiDB-lite"/>
    </source>
</evidence>
<sequence>MATGDIPVSRPQEGKTEMCPPLQGVKMASPSSITKLSGGFIWLQTCPQGRKQVGLSPQSSLYSNFSPAWYQHFLENWHFPQK</sequence>
<name>A0A8T2NZR4_9TELE</name>
<feature type="region of interest" description="Disordered" evidence="1">
    <location>
        <begin position="1"/>
        <end position="24"/>
    </location>
</feature>
<reference evidence="2" key="1">
    <citation type="thesis" date="2021" institute="BYU ScholarsArchive" country="Provo, UT, USA">
        <title>Applications of and Algorithms for Genome Assembly and Genomic Analyses with an Emphasis on Marine Teleosts.</title>
        <authorList>
            <person name="Pickett B.D."/>
        </authorList>
    </citation>
    <scope>NUCLEOTIDE SEQUENCE</scope>
    <source>
        <strain evidence="2">HI-2016</strain>
    </source>
</reference>